<evidence type="ECO:0000259" key="1">
    <source>
        <dbReference type="Pfam" id="PF15579"/>
    </source>
</evidence>
<dbReference type="Proteomes" id="UP000572540">
    <property type="component" value="Unassembled WGS sequence"/>
</dbReference>
<gene>
    <name evidence="2" type="ORF">GGD41_006765</name>
</gene>
<name>A0A7Z0B4N6_9BURK</name>
<dbReference type="EMBL" id="JACCAU010000001">
    <property type="protein sequence ID" value="NYH19537.1"/>
    <property type="molecule type" value="Genomic_DNA"/>
</dbReference>
<evidence type="ECO:0000313" key="2">
    <source>
        <dbReference type="EMBL" id="NYH19537.1"/>
    </source>
</evidence>
<dbReference type="InterPro" id="IPR016929">
    <property type="entry name" value="TsiT-like"/>
</dbReference>
<evidence type="ECO:0000313" key="3">
    <source>
        <dbReference type="Proteomes" id="UP000572540"/>
    </source>
</evidence>
<dbReference type="Pfam" id="PF15579">
    <property type="entry name" value="Imm52"/>
    <property type="match status" value="1"/>
</dbReference>
<protein>
    <recommendedName>
        <fullName evidence="1">Immunity protein 52 domain-containing protein</fullName>
    </recommendedName>
</protein>
<accession>A0A7Z0B4N6</accession>
<feature type="domain" description="Immunity protein 52" evidence="1">
    <location>
        <begin position="23"/>
        <end position="230"/>
    </location>
</feature>
<dbReference type="RefSeq" id="WP_179705200.1">
    <property type="nucleotide sequence ID" value="NZ_JACCAU010000001.1"/>
</dbReference>
<dbReference type="InterPro" id="IPR028969">
    <property type="entry name" value="Imm52"/>
</dbReference>
<comment type="caution">
    <text evidence="2">The sequence shown here is derived from an EMBL/GenBank/DDBJ whole genome shotgun (WGS) entry which is preliminary data.</text>
</comment>
<dbReference type="PIRSF" id="PIRSF029636">
    <property type="entry name" value="UCP029636"/>
    <property type="match status" value="1"/>
</dbReference>
<dbReference type="AlphaFoldDB" id="A0A7Z0B4N6"/>
<proteinExistence type="predicted"/>
<organism evidence="2 3">
    <name type="scientific">Paraburkholderia bryophila</name>
    <dbReference type="NCBI Taxonomy" id="420952"/>
    <lineage>
        <taxon>Bacteria</taxon>
        <taxon>Pseudomonadati</taxon>
        <taxon>Pseudomonadota</taxon>
        <taxon>Betaproteobacteria</taxon>
        <taxon>Burkholderiales</taxon>
        <taxon>Burkholderiaceae</taxon>
        <taxon>Paraburkholderia</taxon>
    </lineage>
</organism>
<reference evidence="2 3" key="1">
    <citation type="submission" date="2020-07" db="EMBL/GenBank/DDBJ databases">
        <title>Exploring microbial biodiversity for novel pathways involved in the catabolism of aromatic compounds derived from lignin.</title>
        <authorList>
            <person name="Elkins J."/>
        </authorList>
    </citation>
    <scope>NUCLEOTIDE SEQUENCE [LARGE SCALE GENOMIC DNA]</scope>
    <source>
        <strain evidence="2 3">H2C3B</strain>
    </source>
</reference>
<sequence length="236" mass="26198">MDIRLQFRDELLTSTDFPAILTRIHHVTDAMASIDPRFADWYAQGDSRDEAHLYRAFENGQPSAALVAVLRHRYANDSSFTSVGLWNGDEDHNEGAMLACLIGDKFLPDSLEVSLYNDAVFGELKSMEVIVLAAIEAFAPAYVAVAPHAYAEKQVVDDRLGVGWMLYLPTVITTQQVPEARALIPVHAEGKLQTGTIILSVTDAVFSTDNSQHIEIANRIEIRLVDQDLLPRYADL</sequence>